<gene>
    <name evidence="1" type="ORF">DFH01_22620</name>
</gene>
<dbReference type="OrthoDB" id="7240240at2"/>
<sequence length="511" mass="56026">MHAEEGASSLLLRHASPQDAAESLAALCGIAPENFSYAGPQRDPALHGINAMLARCRHLQLGGRDWPSDLPRPLPEDVKAYRSAAWLEHLRAIHAACLAGRPRLLRSPLHHRDVPVLGEVLADSHQIYLALHDRELFFFVFVGRLPQGVYYPARDLFLMLRPNALDPRNATWRVLRLLLPEPQRVARFVARALAGALRLALVVGDPRPGHYLKESLAYLDAAEADIIGFRRRGGLLVLLEDWCAMDPLAVIPTLAEGPVQRLQSTGAALALLDAGVDAHRVYRFKTAEGPGWLRRRFGLSALADPARGGRFRLMLSVDAERARLLNQAEVFRFVLRRLGAACAARGLAMEVAWDGWTISGEPTEKDRMVMARIEAAIAAIKQDLGVAIASEIRLFGRSAYEKVAEIAPCDLVLTTQGTGALLPSWLLERPTIVYHVAAMVPNRSDLHEPTVVQLDQRAVIEEAEGDAQHGSRFTLALWGVEDALLRAVGEKLGLEPELLPPPFTGEGRAGG</sequence>
<keyword evidence="2" id="KW-1185">Reference proteome</keyword>
<evidence type="ECO:0000313" key="1">
    <source>
        <dbReference type="EMBL" id="PWS35116.1"/>
    </source>
</evidence>
<evidence type="ECO:0000313" key="2">
    <source>
        <dbReference type="Proteomes" id="UP000245765"/>
    </source>
</evidence>
<dbReference type="EMBL" id="QGNA01000005">
    <property type="protein sequence ID" value="PWS35116.1"/>
    <property type="molecule type" value="Genomic_DNA"/>
</dbReference>
<dbReference type="RefSeq" id="WP_109872760.1">
    <property type="nucleotide sequence ID" value="NZ_QGNA01000005.1"/>
</dbReference>
<organism evidence="1 2">
    <name type="scientific">Falsiroseomonas bella</name>
    <dbReference type="NCBI Taxonomy" id="2184016"/>
    <lineage>
        <taxon>Bacteria</taxon>
        <taxon>Pseudomonadati</taxon>
        <taxon>Pseudomonadota</taxon>
        <taxon>Alphaproteobacteria</taxon>
        <taxon>Acetobacterales</taxon>
        <taxon>Roseomonadaceae</taxon>
        <taxon>Falsiroseomonas</taxon>
    </lineage>
</organism>
<comment type="caution">
    <text evidence="1">The sequence shown here is derived from an EMBL/GenBank/DDBJ whole genome shotgun (WGS) entry which is preliminary data.</text>
</comment>
<accession>A0A317FC45</accession>
<protein>
    <submittedName>
        <fullName evidence="1">Uncharacterized protein</fullName>
    </submittedName>
</protein>
<dbReference type="Proteomes" id="UP000245765">
    <property type="component" value="Unassembled WGS sequence"/>
</dbReference>
<reference evidence="2" key="1">
    <citation type="submission" date="2018-05" db="EMBL/GenBank/DDBJ databases">
        <authorList>
            <person name="Du Z."/>
            <person name="Wang X."/>
        </authorList>
    </citation>
    <scope>NUCLEOTIDE SEQUENCE [LARGE SCALE GENOMIC DNA]</scope>
    <source>
        <strain evidence="2">CQN31</strain>
    </source>
</reference>
<proteinExistence type="predicted"/>
<name>A0A317FC45_9PROT</name>
<dbReference type="AlphaFoldDB" id="A0A317FC45"/>